<evidence type="ECO:0000313" key="2">
    <source>
        <dbReference type="EMBL" id="KAJ8886318.1"/>
    </source>
</evidence>
<accession>A0ABQ9HPM7</accession>
<proteinExistence type="predicted"/>
<reference evidence="2 3" key="1">
    <citation type="submission" date="2023-02" db="EMBL/GenBank/DDBJ databases">
        <title>LHISI_Scaffold_Assembly.</title>
        <authorList>
            <person name="Stuart O.P."/>
            <person name="Cleave R."/>
            <person name="Magrath M.J.L."/>
            <person name="Mikheyev A.S."/>
        </authorList>
    </citation>
    <scope>NUCLEOTIDE SEQUENCE [LARGE SCALE GENOMIC DNA]</scope>
    <source>
        <strain evidence="2">Daus_M_001</strain>
        <tissue evidence="2">Leg muscle</tissue>
    </source>
</reference>
<sequence length="875" mass="97913">MGDIYHDGGRLRRWWSSTKMAAVYQDGGLGMGEGGPDVANCTQSRGIMWDTCICSAGALRGLIYYENSLCAARVPTDLCYLGQRQYNEVLTGGSSRARDVKDGEEKTIRERGGGVGTVKHVLLPLLLDYVLKKIAAGGFVRPASTVHHCECCKRTLKAWKPGYLTNSFGEDLDLEDPYVQVYLSSGSLYDTRNEKIATAISRRSVGKLFGFTDLQFPDTSNSNRFPKNKTSVFSRLSSATPAARSRNQPFLLYRATLPAFESNTNCSVNPLSLPGMSRNAIPGVTANKCFLGAALALGGHFQLGGEVDRPFVALDSVFGCVLYGKGDILSCTTEIQVKLHLTFHFTCLLGIIGEIWAALNSEELRADEGEMRSEWSSAGKQDRRKREIPDKSPPASGIVWHDSYLRESGSEQSNCSATVAPVTNAVQHSKCVCRVSAWLLQMFPYWPRLAKRRVQHIDECSYAMKMHWEYEDLLLTSTIMEPRTALSLTGCHQCRLYDRVFTYVQNACRHERAICTKKPFRAMTNWEAWWWPTMVLHSSVESSSCASTNGESWWEPALVVDNFIANAFKRLVSCNNGETRCMASRCPKNVLMVQYDWFGVNMTSSRERYYVSASFCIFANMSYSPSAMSLDTPEPMVAMDVPSTSSGVVPAVRLTFSAEVPKTLMPTLPASLAPAPTSPTGPSEKRCQTWRRERTACSKRHFRAKKHYNNDHMQYLQSDTMEEHIEICKGSSTANHEDDNEDSIGDDYDDSDSVEDNDDSIDIPTYFTNKFPSTSGAKKAGDVASTDNMFTKYLNELVTFTLNLDIEPLILNDPEPKISKRKAKLFIKIRNKFIKKLKKTMTLDQRLRNQDSGLRIQDLRPKTLSQNSSPKTFDT</sequence>
<feature type="compositionally biased region" description="Low complexity" evidence="1">
    <location>
        <begin position="668"/>
        <end position="682"/>
    </location>
</feature>
<feature type="region of interest" description="Disordered" evidence="1">
    <location>
        <begin position="370"/>
        <end position="396"/>
    </location>
</feature>
<dbReference type="Proteomes" id="UP001159363">
    <property type="component" value="Chromosome X"/>
</dbReference>
<keyword evidence="3" id="KW-1185">Reference proteome</keyword>
<feature type="region of interest" description="Disordered" evidence="1">
    <location>
        <begin position="668"/>
        <end position="690"/>
    </location>
</feature>
<dbReference type="EMBL" id="JARBHB010000004">
    <property type="protein sequence ID" value="KAJ8886318.1"/>
    <property type="molecule type" value="Genomic_DNA"/>
</dbReference>
<feature type="compositionally biased region" description="Acidic residues" evidence="1">
    <location>
        <begin position="738"/>
        <end position="761"/>
    </location>
</feature>
<name>A0ABQ9HPM7_9NEOP</name>
<organism evidence="2 3">
    <name type="scientific">Dryococelus australis</name>
    <dbReference type="NCBI Taxonomy" id="614101"/>
    <lineage>
        <taxon>Eukaryota</taxon>
        <taxon>Metazoa</taxon>
        <taxon>Ecdysozoa</taxon>
        <taxon>Arthropoda</taxon>
        <taxon>Hexapoda</taxon>
        <taxon>Insecta</taxon>
        <taxon>Pterygota</taxon>
        <taxon>Neoptera</taxon>
        <taxon>Polyneoptera</taxon>
        <taxon>Phasmatodea</taxon>
        <taxon>Verophasmatodea</taxon>
        <taxon>Anareolatae</taxon>
        <taxon>Phasmatidae</taxon>
        <taxon>Eurycanthinae</taxon>
        <taxon>Dryococelus</taxon>
    </lineage>
</organism>
<protein>
    <submittedName>
        <fullName evidence="2">Uncharacterized protein</fullName>
    </submittedName>
</protein>
<gene>
    <name evidence="2" type="ORF">PR048_012529</name>
</gene>
<feature type="region of interest" description="Disordered" evidence="1">
    <location>
        <begin position="731"/>
        <end position="761"/>
    </location>
</feature>
<feature type="compositionally biased region" description="Basic and acidic residues" evidence="1">
    <location>
        <begin position="380"/>
        <end position="390"/>
    </location>
</feature>
<comment type="caution">
    <text evidence="2">The sequence shown here is derived from an EMBL/GenBank/DDBJ whole genome shotgun (WGS) entry which is preliminary data.</text>
</comment>
<evidence type="ECO:0000313" key="3">
    <source>
        <dbReference type="Proteomes" id="UP001159363"/>
    </source>
</evidence>
<evidence type="ECO:0000256" key="1">
    <source>
        <dbReference type="SAM" id="MobiDB-lite"/>
    </source>
</evidence>